<evidence type="ECO:0000256" key="3">
    <source>
        <dbReference type="ARBA" id="ARBA00023015"/>
    </source>
</evidence>
<dbReference type="InterPro" id="IPR051430">
    <property type="entry name" value="Fungal_TF_Env_Response"/>
</dbReference>
<evidence type="ECO:0000256" key="5">
    <source>
        <dbReference type="ARBA" id="ARBA00023163"/>
    </source>
</evidence>
<accession>A0ABR1HAE6</accession>
<sequence length="901" mass="101469">MDPFQVRVPSTIRHPRRLELLSDSVFIPSDPLDSTRLDAPASRLAVACRLPSAPRLRSSDQPRNDTAVADYSRSPPPLFSVYLTNFGLSGMAAVHSSAHDVGLPTTAPPSGVLNSTPYDTSLSQQQQTPPHHHLHQQTPSQDHASNHHQQQQQRSVKRPRPVKSCTECRKRKLRCDRLCPCSQCQKSSRSCKYAIDHDSANLSDGSDSELMEPSRPTKRNCIPGMFTSTTPLPNNESAYGSLRNGENAAPSSLEELSMRMERLEKHLLARSPGGSEASAGRLLTASSDTIRGLTIKQGASRTRYHGQNSSRVLLNLFDEAKDFVANHQNNGGVRDVMTSFNKFHKALLDEYRKSLSPITVFVDSMMPVQKRMTDILPKKAVCDRLVKTYVDTSETIYRMLHLPTFTEQYERYWEGTLQSDYFLPQLLAVLSVASRFETKSKGLGNERAEGVHIPTACALVRTWLDSLRGKQLVEFATLQVEVVLLHAQRMITPRMQDSWTSLGSTVRMAMTMGLHRDPSEFEPRMPVFLGEMRRRLWFTILDMDLHISLSCNLPCVVRDGDFTCRPPRNLDDRELYAEMKELPPSKPIDQVTDNQMQVYAAMTLGVRMKVAHLLNRIDTIREYQEVLDVGAKLGRYLDDINYIFPRQGILSDAQKSKQWRSRVILDMHVRRPLLALYRPFAIGAPDAPAQISRAYLSSSMVIMKYLDELDPMLAHFQDVAEMYHQVLKNDIIQAALSVCFYIRAAVRPASDNTGLGMQALRMSPDSSDDFPTYNSDNLVLWSLPRLIETVQKTMDLLIRNISGRDTKDIVCLSVVLQCVKSPDPTPEEIIQALHMTLDHCLRASNMSLDNASAAPPGPPSDGFQGDTYMHPHMPFMYQRNNVGVPAIMSDFGSWVLWEGWD</sequence>
<dbReference type="PANTHER" id="PTHR31944">
    <property type="entry name" value="HEME-RESPONSIVE ZINC FINGER TRANSCRIPTION FACTOR HAP1"/>
    <property type="match status" value="1"/>
</dbReference>
<keyword evidence="10" id="KW-1185">Reference proteome</keyword>
<keyword evidence="6" id="KW-0539">Nucleus</keyword>
<dbReference type="SUPFAM" id="SSF57701">
    <property type="entry name" value="Zn2/Cys6 DNA-binding domain"/>
    <property type="match status" value="1"/>
</dbReference>
<protein>
    <recommendedName>
        <fullName evidence="8">Zn(2)-C6 fungal-type domain-containing protein</fullName>
    </recommendedName>
</protein>
<proteinExistence type="predicted"/>
<dbReference type="PANTHER" id="PTHR31944:SF131">
    <property type="entry name" value="HEME-RESPONSIVE ZINC FINGER TRANSCRIPTION FACTOR HAP1"/>
    <property type="match status" value="1"/>
</dbReference>
<dbReference type="CDD" id="cd12148">
    <property type="entry name" value="fungal_TF_MHR"/>
    <property type="match status" value="1"/>
</dbReference>
<evidence type="ECO:0000256" key="7">
    <source>
        <dbReference type="SAM" id="MobiDB-lite"/>
    </source>
</evidence>
<evidence type="ECO:0000256" key="4">
    <source>
        <dbReference type="ARBA" id="ARBA00023125"/>
    </source>
</evidence>
<dbReference type="Gene3D" id="4.10.240.10">
    <property type="entry name" value="Zn(2)-C6 fungal-type DNA-binding domain"/>
    <property type="match status" value="1"/>
</dbReference>
<dbReference type="CDD" id="cd00067">
    <property type="entry name" value="GAL4"/>
    <property type="match status" value="1"/>
</dbReference>
<feature type="region of interest" description="Disordered" evidence="7">
    <location>
        <begin position="105"/>
        <end position="163"/>
    </location>
</feature>
<keyword evidence="2" id="KW-0862">Zinc</keyword>
<dbReference type="InterPro" id="IPR036864">
    <property type="entry name" value="Zn2-C6_fun-type_DNA-bd_sf"/>
</dbReference>
<feature type="region of interest" description="Disordered" evidence="7">
    <location>
        <begin position="54"/>
        <end position="74"/>
    </location>
</feature>
<evidence type="ECO:0000256" key="6">
    <source>
        <dbReference type="ARBA" id="ARBA00023242"/>
    </source>
</evidence>
<feature type="compositionally biased region" description="Low complexity" evidence="7">
    <location>
        <begin position="120"/>
        <end position="129"/>
    </location>
</feature>
<feature type="domain" description="Zn(2)-C6 fungal-type" evidence="8">
    <location>
        <begin position="164"/>
        <end position="193"/>
    </location>
</feature>
<dbReference type="PROSITE" id="PS00463">
    <property type="entry name" value="ZN2_CY6_FUNGAL_1"/>
    <property type="match status" value="1"/>
</dbReference>
<evidence type="ECO:0000313" key="9">
    <source>
        <dbReference type="EMBL" id="KAK7418105.1"/>
    </source>
</evidence>
<keyword evidence="3" id="KW-0805">Transcription regulation</keyword>
<feature type="region of interest" description="Disordered" evidence="7">
    <location>
        <begin position="198"/>
        <end position="249"/>
    </location>
</feature>
<evidence type="ECO:0000313" key="10">
    <source>
        <dbReference type="Proteomes" id="UP001498421"/>
    </source>
</evidence>
<keyword evidence="4" id="KW-0238">DNA-binding</keyword>
<dbReference type="Proteomes" id="UP001498421">
    <property type="component" value="Unassembled WGS sequence"/>
</dbReference>
<comment type="caution">
    <text evidence="9">The sequence shown here is derived from an EMBL/GenBank/DDBJ whole genome shotgun (WGS) entry which is preliminary data.</text>
</comment>
<keyword evidence="5" id="KW-0804">Transcription</keyword>
<keyword evidence="1" id="KW-0479">Metal-binding</keyword>
<dbReference type="SMART" id="SM00066">
    <property type="entry name" value="GAL4"/>
    <property type="match status" value="1"/>
</dbReference>
<evidence type="ECO:0000256" key="2">
    <source>
        <dbReference type="ARBA" id="ARBA00022833"/>
    </source>
</evidence>
<dbReference type="EMBL" id="JAZAVK010000173">
    <property type="protein sequence ID" value="KAK7418105.1"/>
    <property type="molecule type" value="Genomic_DNA"/>
</dbReference>
<reference evidence="9 10" key="1">
    <citation type="journal article" date="2025" name="Microbiol. Resour. Announc.">
        <title>Draft genome sequences for Neonectria magnoliae and Neonectria punicea, canker pathogens of Liriodendron tulipifera and Acer saccharum in West Virginia.</title>
        <authorList>
            <person name="Petronek H.M."/>
            <person name="Kasson M.T."/>
            <person name="Metheny A.M."/>
            <person name="Stauder C.M."/>
            <person name="Lovett B."/>
            <person name="Lynch S.C."/>
            <person name="Garnas J.R."/>
            <person name="Kasson L.R."/>
            <person name="Stajich J.E."/>
        </authorList>
    </citation>
    <scope>NUCLEOTIDE SEQUENCE [LARGE SCALE GENOMIC DNA]</scope>
    <source>
        <strain evidence="9 10">NRRL 64651</strain>
    </source>
</reference>
<feature type="compositionally biased region" description="Polar residues" evidence="7">
    <location>
        <begin position="226"/>
        <end position="238"/>
    </location>
</feature>
<organism evidence="9 10">
    <name type="scientific">Neonectria magnoliae</name>
    <dbReference type="NCBI Taxonomy" id="2732573"/>
    <lineage>
        <taxon>Eukaryota</taxon>
        <taxon>Fungi</taxon>
        <taxon>Dikarya</taxon>
        <taxon>Ascomycota</taxon>
        <taxon>Pezizomycotina</taxon>
        <taxon>Sordariomycetes</taxon>
        <taxon>Hypocreomycetidae</taxon>
        <taxon>Hypocreales</taxon>
        <taxon>Nectriaceae</taxon>
        <taxon>Neonectria</taxon>
    </lineage>
</organism>
<dbReference type="SMART" id="SM00906">
    <property type="entry name" value="Fungal_trans"/>
    <property type="match status" value="1"/>
</dbReference>
<gene>
    <name evidence="9" type="ORF">QQZ08_011392</name>
</gene>
<dbReference type="Pfam" id="PF04082">
    <property type="entry name" value="Fungal_trans"/>
    <property type="match status" value="1"/>
</dbReference>
<evidence type="ECO:0000259" key="8">
    <source>
        <dbReference type="PROSITE" id="PS50048"/>
    </source>
</evidence>
<dbReference type="Pfam" id="PF00172">
    <property type="entry name" value="Zn_clus"/>
    <property type="match status" value="1"/>
</dbReference>
<dbReference type="PROSITE" id="PS50048">
    <property type="entry name" value="ZN2_CY6_FUNGAL_2"/>
    <property type="match status" value="1"/>
</dbReference>
<evidence type="ECO:0000256" key="1">
    <source>
        <dbReference type="ARBA" id="ARBA00022723"/>
    </source>
</evidence>
<name>A0ABR1HAE6_9HYPO</name>
<dbReference type="InterPro" id="IPR007219">
    <property type="entry name" value="XnlR_reg_dom"/>
</dbReference>
<dbReference type="InterPro" id="IPR001138">
    <property type="entry name" value="Zn2Cys6_DnaBD"/>
</dbReference>